<dbReference type="InterPro" id="IPR005793">
    <property type="entry name" value="Formyl_trans_C"/>
</dbReference>
<dbReference type="InterPro" id="IPR001753">
    <property type="entry name" value="Enoyl-CoA_hydra/iso"/>
</dbReference>
<dbReference type="Gene3D" id="3.40.50.12230">
    <property type="match status" value="1"/>
</dbReference>
<organism evidence="4">
    <name type="scientific">Hydrogenobacter sp</name>
    <dbReference type="NCBI Taxonomy" id="2152829"/>
    <lineage>
        <taxon>Bacteria</taxon>
        <taxon>Pseudomonadati</taxon>
        <taxon>Aquificota</taxon>
        <taxon>Aquificia</taxon>
        <taxon>Aquificales</taxon>
        <taxon>Aquificaceae</taxon>
        <taxon>Hydrogenobacter</taxon>
    </lineage>
</organism>
<dbReference type="InterPro" id="IPR011034">
    <property type="entry name" value="Formyl_transferase-like_C_sf"/>
</dbReference>
<comment type="caution">
    <text evidence="4">The sequence shown here is derived from an EMBL/GenBank/DDBJ whole genome shotgun (WGS) entry which is preliminary data.</text>
</comment>
<dbReference type="AlphaFoldDB" id="A0A7C2VH04"/>
<dbReference type="Gene3D" id="3.90.226.10">
    <property type="entry name" value="2-enoyl-CoA Hydratase, Chain A, domain 1"/>
    <property type="match status" value="1"/>
</dbReference>
<protein>
    <submittedName>
        <fullName evidence="4">Hydrogenase maturation protein</fullName>
    </submittedName>
</protein>
<dbReference type="PANTHER" id="PTHR43388:SF1">
    <property type="entry name" value="HYDROGENASE MATURATION FACTOR HOXX"/>
    <property type="match status" value="1"/>
</dbReference>
<dbReference type="InterPro" id="IPR036477">
    <property type="entry name" value="Formyl_transf_N_sf"/>
</dbReference>
<dbReference type="PIRSF" id="PIRSF006787">
    <property type="entry name" value="Hydrgn_mat_HoxX"/>
    <property type="match status" value="1"/>
</dbReference>
<evidence type="ECO:0000313" key="4">
    <source>
        <dbReference type="EMBL" id="HEW45696.1"/>
    </source>
</evidence>
<dbReference type="PANTHER" id="PTHR43388">
    <property type="entry name" value="HYDROGENASE MATURATION FACTOR HOXX"/>
    <property type="match status" value="1"/>
</dbReference>
<reference evidence="4" key="1">
    <citation type="journal article" date="2020" name="mSystems">
        <title>Genome- and Community-Level Interaction Insights into Carbon Utilization and Element Cycling Functions of Hydrothermarchaeota in Hydrothermal Sediment.</title>
        <authorList>
            <person name="Zhou Z."/>
            <person name="Liu Y."/>
            <person name="Xu W."/>
            <person name="Pan J."/>
            <person name="Luo Z.H."/>
            <person name="Li M."/>
        </authorList>
    </citation>
    <scope>NUCLEOTIDE SEQUENCE [LARGE SCALE GENOMIC DNA]</scope>
    <source>
        <strain evidence="4">SpSt-132</strain>
    </source>
</reference>
<dbReference type="InterPro" id="IPR009188">
    <property type="entry name" value="NiFe-hyd_mat_HypX/HoxX"/>
</dbReference>
<dbReference type="EMBL" id="DSFP01000031">
    <property type="protein sequence ID" value="HEW45696.1"/>
    <property type="molecule type" value="Genomic_DNA"/>
</dbReference>
<name>A0A7C2VH04_9AQUI</name>
<dbReference type="InterPro" id="IPR002376">
    <property type="entry name" value="Formyl_transf_N"/>
</dbReference>
<dbReference type="Pfam" id="PF02911">
    <property type="entry name" value="Formyl_trans_C"/>
    <property type="match status" value="1"/>
</dbReference>
<dbReference type="CDD" id="cd08650">
    <property type="entry name" value="FMT_core_HypX_N"/>
    <property type="match status" value="1"/>
</dbReference>
<feature type="domain" description="Formyl transferase N-terminal" evidence="2">
    <location>
        <begin position="37"/>
        <end position="128"/>
    </location>
</feature>
<sequence length="568" mass="65810">MRILLLCHRFNSLSQRFYCELSEKGHEVSVELDVHPELTIEAVNLYKPDLIIAPFLKRKIPKEVWEKHLTLVVHPGPPGDRGPNALDWAILKGEKEWGVCILSAVEDYDAGDVWAYRTFPMRRARKASLYRREATEGAVEALWEALEKIERGERRGRPQEGGVFNPKVDISLRRIDWHRDSTEEVLRKIYASDSQPGALANIEGEEYYLFNAYPEGLLKGEPGTFIARRDNAVCIGTRDGALWIGHMRSKEKHSIKLPAIKVLPQRIVERLREEAIKPWEFVDFPTYREIVYREEKDVAFIEFEFYNGAMSTEDCERLLQVIRYAKLRPVKAIVLLGGEDFFSNGMNLNTIEVSDSPADESWRNIKAMDDVCEEILTTLDKLTVAGIRGNAGAGGVFLALTCDMVFAREGVVLNPHYKNIGNLYGSEFWTYTLPKRVGWERGREIMENRMPISSKRAFELGLLDGVFGKSPEEFLNKLREFVLSFVNSKDFESFIKSKREERLKDWSIKPLKAYREEELERMRLNFYGFDPSYHIARYYFVRRHLPFRTPPYLAVHRRLSFQSPPKVL</sequence>
<dbReference type="SUPFAM" id="SSF53328">
    <property type="entry name" value="Formyltransferase"/>
    <property type="match status" value="1"/>
</dbReference>
<dbReference type="SUPFAM" id="SSF52096">
    <property type="entry name" value="ClpP/crotonase"/>
    <property type="match status" value="1"/>
</dbReference>
<dbReference type="InterPro" id="IPR047180">
    <property type="entry name" value="HoxX-like"/>
</dbReference>
<dbReference type="PROSITE" id="PS00166">
    <property type="entry name" value="ENOYL_COA_HYDRATASE"/>
    <property type="match status" value="1"/>
</dbReference>
<feature type="domain" description="Formyl transferase C-terminal" evidence="3">
    <location>
        <begin position="173"/>
        <end position="256"/>
    </location>
</feature>
<dbReference type="InterPro" id="IPR029045">
    <property type="entry name" value="ClpP/crotonase-like_dom_sf"/>
</dbReference>
<dbReference type="CDD" id="cd08701">
    <property type="entry name" value="FMT_C_HypX"/>
    <property type="match status" value="1"/>
</dbReference>
<dbReference type="CDD" id="cd06558">
    <property type="entry name" value="crotonase-like"/>
    <property type="match status" value="1"/>
</dbReference>
<evidence type="ECO:0000259" key="2">
    <source>
        <dbReference type="Pfam" id="PF00551"/>
    </source>
</evidence>
<proteinExistence type="inferred from homology"/>
<dbReference type="GO" id="GO:0003824">
    <property type="term" value="F:catalytic activity"/>
    <property type="evidence" value="ECO:0007669"/>
    <property type="project" value="InterPro"/>
</dbReference>
<evidence type="ECO:0000259" key="3">
    <source>
        <dbReference type="Pfam" id="PF02911"/>
    </source>
</evidence>
<dbReference type="Pfam" id="PF00551">
    <property type="entry name" value="Formyl_trans_N"/>
    <property type="match status" value="1"/>
</dbReference>
<dbReference type="SUPFAM" id="SSF50486">
    <property type="entry name" value="FMT C-terminal domain-like"/>
    <property type="match status" value="1"/>
</dbReference>
<accession>A0A7C2VH04</accession>
<gene>
    <name evidence="4" type="ORF">ENO47_03375</name>
</gene>
<dbReference type="InterPro" id="IPR018376">
    <property type="entry name" value="Enoyl-CoA_hyd/isom_CS"/>
</dbReference>
<dbReference type="Pfam" id="PF00378">
    <property type="entry name" value="ECH_1"/>
    <property type="match status" value="1"/>
</dbReference>
<comment type="similarity">
    <text evidence="1">Belongs to the enoyl-CoA hydratase/isomerase family.</text>
</comment>
<evidence type="ECO:0000256" key="1">
    <source>
        <dbReference type="RuleBase" id="RU003707"/>
    </source>
</evidence>